<evidence type="ECO:0000313" key="3">
    <source>
        <dbReference type="Proteomes" id="UP001055167"/>
    </source>
</evidence>
<evidence type="ECO:0000313" key="2">
    <source>
        <dbReference type="EMBL" id="GJD51070.1"/>
    </source>
</evidence>
<organism evidence="2 3">
    <name type="scientific">Methylobacterium crusticola</name>
    <dbReference type="NCBI Taxonomy" id="1697972"/>
    <lineage>
        <taxon>Bacteria</taxon>
        <taxon>Pseudomonadati</taxon>
        <taxon>Pseudomonadota</taxon>
        <taxon>Alphaproteobacteria</taxon>
        <taxon>Hyphomicrobiales</taxon>
        <taxon>Methylobacteriaceae</taxon>
        <taxon>Methylobacterium</taxon>
    </lineage>
</organism>
<evidence type="ECO:0000259" key="1">
    <source>
        <dbReference type="Pfam" id="PF14301"/>
    </source>
</evidence>
<reference evidence="2" key="2">
    <citation type="submission" date="2021-08" db="EMBL/GenBank/DDBJ databases">
        <authorList>
            <person name="Tani A."/>
            <person name="Ola A."/>
            <person name="Ogura Y."/>
            <person name="Katsura K."/>
            <person name="Hayashi T."/>
        </authorList>
    </citation>
    <scope>NUCLEOTIDE SEQUENCE</scope>
    <source>
        <strain evidence="2">KCTC 52305</strain>
    </source>
</reference>
<comment type="caution">
    <text evidence="2">The sequence shown here is derived from an EMBL/GenBank/DDBJ whole genome shotgun (WGS) entry which is preliminary data.</text>
</comment>
<protein>
    <recommendedName>
        <fullName evidence="1">DUF4376 domain-containing protein</fullName>
    </recommendedName>
</protein>
<dbReference type="Pfam" id="PF14301">
    <property type="entry name" value="DUF4376"/>
    <property type="match status" value="1"/>
</dbReference>
<reference evidence="2" key="1">
    <citation type="journal article" date="2021" name="Front. Microbiol.">
        <title>Comprehensive Comparative Genomics and Phenotyping of Methylobacterium Species.</title>
        <authorList>
            <person name="Alessa O."/>
            <person name="Ogura Y."/>
            <person name="Fujitani Y."/>
            <person name="Takami H."/>
            <person name="Hayashi T."/>
            <person name="Sahin N."/>
            <person name="Tani A."/>
        </authorList>
    </citation>
    <scope>NUCLEOTIDE SEQUENCE</scope>
    <source>
        <strain evidence="2">KCTC 52305</strain>
    </source>
</reference>
<gene>
    <name evidence="2" type="ORF">OPKNFCMD_3821</name>
</gene>
<feature type="domain" description="DUF4376" evidence="1">
    <location>
        <begin position="55"/>
        <end position="156"/>
    </location>
</feature>
<name>A0ABQ4R294_9HYPH</name>
<sequence>MTYAIISQDRVVGLAPTEPDLPRSIEVQDVSGVLGIEIGWSRQDGAWVAPELPAADLVARAGARRQRAENAGVAFAAAGGSRWHSDRASVARMMADRISALTDATRTALWHDADGASRALSARDVMAVTDAINAHLRACADAYKAAVDGIEAGAIKTSAGIAAVSWPA</sequence>
<dbReference type="Proteomes" id="UP001055167">
    <property type="component" value="Unassembled WGS sequence"/>
</dbReference>
<dbReference type="EMBL" id="BPQH01000012">
    <property type="protein sequence ID" value="GJD51070.1"/>
    <property type="molecule type" value="Genomic_DNA"/>
</dbReference>
<proteinExistence type="predicted"/>
<accession>A0ABQ4R294</accession>
<dbReference type="RefSeq" id="WP_128562137.1">
    <property type="nucleotide sequence ID" value="NZ_BPQH01000012.1"/>
</dbReference>
<keyword evidence="3" id="KW-1185">Reference proteome</keyword>
<dbReference type="InterPro" id="IPR025484">
    <property type="entry name" value="DUF4376"/>
</dbReference>